<dbReference type="GO" id="GO:0005524">
    <property type="term" value="F:ATP binding"/>
    <property type="evidence" value="ECO:0007669"/>
    <property type="project" value="UniProtKB-UniRule"/>
</dbReference>
<dbReference type="Proteomes" id="UP001163823">
    <property type="component" value="Chromosome 13"/>
</dbReference>
<evidence type="ECO:0000256" key="2">
    <source>
        <dbReference type="ARBA" id="ARBA00022614"/>
    </source>
</evidence>
<keyword evidence="18" id="KW-1185">Reference proteome</keyword>
<dbReference type="FunFam" id="3.80.10.10:FF:000041">
    <property type="entry name" value="LRR receptor-like serine/threonine-protein kinase ERECTA"/>
    <property type="match status" value="1"/>
</dbReference>
<keyword evidence="2" id="KW-0433">Leucine-rich repeat</keyword>
<gene>
    <name evidence="17" type="ORF">O6P43_031962</name>
</gene>
<keyword evidence="9 13" id="KW-0067">ATP-binding</keyword>
<comment type="subcellular location">
    <subcellularLocation>
        <location evidence="1">Membrane</location>
    </subcellularLocation>
</comment>
<keyword evidence="6" id="KW-0677">Repeat</keyword>
<evidence type="ECO:0000256" key="10">
    <source>
        <dbReference type="ARBA" id="ARBA00022989"/>
    </source>
</evidence>
<evidence type="ECO:0000256" key="5">
    <source>
        <dbReference type="ARBA" id="ARBA00022729"/>
    </source>
</evidence>
<evidence type="ECO:0000256" key="8">
    <source>
        <dbReference type="ARBA" id="ARBA00022777"/>
    </source>
</evidence>
<protein>
    <submittedName>
        <fullName evidence="17">Receptor kinase-like protein Xa21</fullName>
    </submittedName>
</protein>
<keyword evidence="17" id="KW-0675">Receptor</keyword>
<keyword evidence="10 15" id="KW-1133">Transmembrane helix</keyword>
<feature type="transmembrane region" description="Helical" evidence="15">
    <location>
        <begin position="272"/>
        <end position="292"/>
    </location>
</feature>
<keyword evidence="11 15" id="KW-0472">Membrane</keyword>
<dbReference type="InterPro" id="IPR017441">
    <property type="entry name" value="Protein_kinase_ATP_BS"/>
</dbReference>
<dbReference type="SUPFAM" id="SSF56112">
    <property type="entry name" value="Protein kinase-like (PK-like)"/>
    <property type="match status" value="1"/>
</dbReference>
<comment type="similarity">
    <text evidence="14">Belongs to the protein kinase superfamily.</text>
</comment>
<dbReference type="PROSITE" id="PS50011">
    <property type="entry name" value="PROTEIN_KINASE_DOM"/>
    <property type="match status" value="1"/>
</dbReference>
<evidence type="ECO:0000256" key="11">
    <source>
        <dbReference type="ARBA" id="ARBA00023136"/>
    </source>
</evidence>
<evidence type="ECO:0000256" key="9">
    <source>
        <dbReference type="ARBA" id="ARBA00022840"/>
    </source>
</evidence>
<keyword evidence="4 15" id="KW-0812">Transmembrane</keyword>
<keyword evidence="14" id="KW-0723">Serine/threonine-protein kinase</keyword>
<organism evidence="17 18">
    <name type="scientific">Quillaja saponaria</name>
    <name type="common">Soap bark tree</name>
    <dbReference type="NCBI Taxonomy" id="32244"/>
    <lineage>
        <taxon>Eukaryota</taxon>
        <taxon>Viridiplantae</taxon>
        <taxon>Streptophyta</taxon>
        <taxon>Embryophyta</taxon>
        <taxon>Tracheophyta</taxon>
        <taxon>Spermatophyta</taxon>
        <taxon>Magnoliopsida</taxon>
        <taxon>eudicotyledons</taxon>
        <taxon>Gunneridae</taxon>
        <taxon>Pentapetalae</taxon>
        <taxon>rosids</taxon>
        <taxon>fabids</taxon>
        <taxon>Fabales</taxon>
        <taxon>Quillajaceae</taxon>
        <taxon>Quillaja</taxon>
    </lineage>
</organism>
<reference evidence="17" key="1">
    <citation type="journal article" date="2023" name="Science">
        <title>Elucidation of the pathway for biosynthesis of saponin adjuvants from the soapbark tree.</title>
        <authorList>
            <person name="Reed J."/>
            <person name="Orme A."/>
            <person name="El-Demerdash A."/>
            <person name="Owen C."/>
            <person name="Martin L.B.B."/>
            <person name="Misra R.C."/>
            <person name="Kikuchi S."/>
            <person name="Rejzek M."/>
            <person name="Martin A.C."/>
            <person name="Harkess A."/>
            <person name="Leebens-Mack J."/>
            <person name="Louveau T."/>
            <person name="Stephenson M.J."/>
            <person name="Osbourn A."/>
        </authorList>
    </citation>
    <scope>NUCLEOTIDE SEQUENCE</scope>
    <source>
        <strain evidence="17">S10</strain>
    </source>
</reference>
<evidence type="ECO:0000256" key="4">
    <source>
        <dbReference type="ARBA" id="ARBA00022692"/>
    </source>
</evidence>
<evidence type="ECO:0000256" key="14">
    <source>
        <dbReference type="RuleBase" id="RU000304"/>
    </source>
</evidence>
<feature type="binding site" evidence="13">
    <location>
        <position position="326"/>
    </location>
    <ligand>
        <name>ATP</name>
        <dbReference type="ChEBI" id="CHEBI:30616"/>
    </ligand>
</feature>
<evidence type="ECO:0000256" key="13">
    <source>
        <dbReference type="PROSITE-ProRule" id="PRU10141"/>
    </source>
</evidence>
<dbReference type="Pfam" id="PF00560">
    <property type="entry name" value="LRR_1"/>
    <property type="match status" value="2"/>
</dbReference>
<keyword evidence="7 13" id="KW-0547">Nucleotide-binding</keyword>
<dbReference type="PROSITE" id="PS51450">
    <property type="entry name" value="LRR"/>
    <property type="match status" value="1"/>
</dbReference>
<dbReference type="Gene3D" id="3.80.10.10">
    <property type="entry name" value="Ribonuclease Inhibitor"/>
    <property type="match status" value="1"/>
</dbReference>
<dbReference type="PROSITE" id="PS00108">
    <property type="entry name" value="PROTEIN_KINASE_ST"/>
    <property type="match status" value="1"/>
</dbReference>
<dbReference type="EMBL" id="JARAOO010000013">
    <property type="protein sequence ID" value="KAJ7947115.1"/>
    <property type="molecule type" value="Genomic_DNA"/>
</dbReference>
<keyword evidence="12" id="KW-0325">Glycoprotein</keyword>
<dbReference type="KEGG" id="qsa:O6P43_031962"/>
<dbReference type="InterPro" id="IPR001611">
    <property type="entry name" value="Leu-rich_rpt"/>
</dbReference>
<dbReference type="InterPro" id="IPR003591">
    <property type="entry name" value="Leu-rich_rpt_typical-subtyp"/>
</dbReference>
<keyword evidence="3" id="KW-0808">Transferase</keyword>
<dbReference type="InterPro" id="IPR051809">
    <property type="entry name" value="Plant_receptor-like_S/T_kinase"/>
</dbReference>
<dbReference type="InterPro" id="IPR000719">
    <property type="entry name" value="Prot_kinase_dom"/>
</dbReference>
<dbReference type="InterPro" id="IPR008271">
    <property type="entry name" value="Ser/Thr_kinase_AS"/>
</dbReference>
<proteinExistence type="inferred from homology"/>
<dbReference type="GO" id="GO:0004674">
    <property type="term" value="F:protein serine/threonine kinase activity"/>
    <property type="evidence" value="ECO:0007669"/>
    <property type="project" value="UniProtKB-KW"/>
</dbReference>
<dbReference type="PANTHER" id="PTHR27008:SF398">
    <property type="entry name" value="PROTEIN KINASE DOMAIN-CONTAINING PROTEIN"/>
    <property type="match status" value="1"/>
</dbReference>
<dbReference type="InterPro" id="IPR032675">
    <property type="entry name" value="LRR_dom_sf"/>
</dbReference>
<name>A0AAD7P9X9_QUISA</name>
<evidence type="ECO:0000256" key="7">
    <source>
        <dbReference type="ARBA" id="ARBA00022741"/>
    </source>
</evidence>
<evidence type="ECO:0000259" key="16">
    <source>
        <dbReference type="PROSITE" id="PS50011"/>
    </source>
</evidence>
<dbReference type="PROSITE" id="PS00107">
    <property type="entry name" value="PROTEIN_KINASE_ATP"/>
    <property type="match status" value="1"/>
</dbReference>
<keyword evidence="8 17" id="KW-0418">Kinase</keyword>
<accession>A0AAD7P9X9</accession>
<dbReference type="Gene3D" id="3.30.200.20">
    <property type="entry name" value="Phosphorylase Kinase, domain 1"/>
    <property type="match status" value="1"/>
</dbReference>
<dbReference type="SMART" id="SM00369">
    <property type="entry name" value="LRR_TYP"/>
    <property type="match status" value="3"/>
</dbReference>
<dbReference type="SUPFAM" id="SSF52058">
    <property type="entry name" value="L domain-like"/>
    <property type="match status" value="2"/>
</dbReference>
<evidence type="ECO:0000313" key="17">
    <source>
        <dbReference type="EMBL" id="KAJ7947115.1"/>
    </source>
</evidence>
<comment type="caution">
    <text evidence="17">The sequence shown here is derived from an EMBL/GenBank/DDBJ whole genome shotgun (WGS) entry which is preliminary data.</text>
</comment>
<dbReference type="Gene3D" id="1.10.510.10">
    <property type="entry name" value="Transferase(Phosphotransferase) domain 1"/>
    <property type="match status" value="1"/>
</dbReference>
<dbReference type="PANTHER" id="PTHR27008">
    <property type="entry name" value="OS04G0122200 PROTEIN"/>
    <property type="match status" value="1"/>
</dbReference>
<evidence type="ECO:0000256" key="6">
    <source>
        <dbReference type="ARBA" id="ARBA00022737"/>
    </source>
</evidence>
<dbReference type="GO" id="GO:0016020">
    <property type="term" value="C:membrane"/>
    <property type="evidence" value="ECO:0007669"/>
    <property type="project" value="UniProtKB-SubCell"/>
</dbReference>
<feature type="domain" description="Protein kinase" evidence="16">
    <location>
        <begin position="298"/>
        <end position="466"/>
    </location>
</feature>
<evidence type="ECO:0000256" key="1">
    <source>
        <dbReference type="ARBA" id="ARBA00004370"/>
    </source>
</evidence>
<keyword evidence="5" id="KW-0732">Signal</keyword>
<dbReference type="Pfam" id="PF00069">
    <property type="entry name" value="Pkinase"/>
    <property type="match status" value="1"/>
</dbReference>
<evidence type="ECO:0000256" key="3">
    <source>
        <dbReference type="ARBA" id="ARBA00022679"/>
    </source>
</evidence>
<evidence type="ECO:0000313" key="18">
    <source>
        <dbReference type="Proteomes" id="UP001163823"/>
    </source>
</evidence>
<sequence>MLSVLDLPVNSFSGYIPCTPGNLRNLQSLNLAENDLITESSTSELDIIKDLTNCKYFRYIDLSSNPMNAFLLNSLGNLSTSLEYFRIQSSGMKGSIPTDIGNFTELTLFSLSFNPLARTIPASIGKLQNLRVLYISDNQLEGSIPSELFHRKNLAALNLGNNIPTCLVNLTSSRRSLLLYSNSLISSEYLDLFENKLSGVIPKSLEALVNLKYFIMSFNKLHSEIPSNGAFRNVTAQSFIGNVGLCSPSHFRVPQCQTVEPGKSRTSKLLKFILSPIAAIMFVAALAFAIVLQATNDLAETNLLGTGSFGRVYKGWLSDEMDIAVKVFNLQQEDAFQSFDVECEIFQHIRHQNLVKIISSCSNNYDFKALLLSYIPKGSLEKGLYSYNYCLSILKRLNIMIDVAAALDYLHNGNPTPIVHCDLKPSNVLLDEDMVAQVTDFGMAKHLGGFHNTNHYSCHYWVSGSR</sequence>
<dbReference type="AlphaFoldDB" id="A0AAD7P9X9"/>
<dbReference type="InterPro" id="IPR011009">
    <property type="entry name" value="Kinase-like_dom_sf"/>
</dbReference>
<evidence type="ECO:0000256" key="12">
    <source>
        <dbReference type="ARBA" id="ARBA00023180"/>
    </source>
</evidence>
<evidence type="ECO:0000256" key="15">
    <source>
        <dbReference type="SAM" id="Phobius"/>
    </source>
</evidence>
<dbReference type="SMART" id="SM00220">
    <property type="entry name" value="S_TKc"/>
    <property type="match status" value="1"/>
</dbReference>